<protein>
    <submittedName>
        <fullName evidence="1">IS30 family transposase</fullName>
    </submittedName>
</protein>
<evidence type="ECO:0000313" key="1">
    <source>
        <dbReference type="EMBL" id="MBB5887581.1"/>
    </source>
</evidence>
<evidence type="ECO:0000313" key="2">
    <source>
        <dbReference type="Proteomes" id="UP000562464"/>
    </source>
</evidence>
<reference evidence="1 2" key="1">
    <citation type="submission" date="2020-08" db="EMBL/GenBank/DDBJ databases">
        <title>Genomic Encyclopedia of Type Strains, Phase IV (KMG-IV): sequencing the most valuable type-strain genomes for metagenomic binning, comparative biology and taxonomic classification.</title>
        <authorList>
            <person name="Goeker M."/>
        </authorList>
    </citation>
    <scope>NUCLEOTIDE SEQUENCE [LARGE SCALE GENOMIC DNA]</scope>
    <source>
        <strain evidence="1 2">DSM 14925</strain>
    </source>
</reference>
<dbReference type="PANTHER" id="PTHR10948">
    <property type="entry name" value="TRANSPOSASE"/>
    <property type="match status" value="1"/>
</dbReference>
<dbReference type="Proteomes" id="UP000562464">
    <property type="component" value="Unassembled WGS sequence"/>
</dbReference>
<keyword evidence="2" id="KW-1185">Reference proteome</keyword>
<dbReference type="EMBL" id="JACHHV010000005">
    <property type="protein sequence ID" value="MBB5887581.1"/>
    <property type="molecule type" value="Genomic_DNA"/>
</dbReference>
<organism evidence="1 2">
    <name type="scientific">Lactovum miscens</name>
    <dbReference type="NCBI Taxonomy" id="190387"/>
    <lineage>
        <taxon>Bacteria</taxon>
        <taxon>Bacillati</taxon>
        <taxon>Bacillota</taxon>
        <taxon>Bacilli</taxon>
        <taxon>Lactobacillales</taxon>
        <taxon>Streptococcaceae</taxon>
        <taxon>Lactovum</taxon>
    </lineage>
</organism>
<dbReference type="SUPFAM" id="SSF53098">
    <property type="entry name" value="Ribonuclease H-like"/>
    <property type="match status" value="1"/>
</dbReference>
<dbReference type="PANTHER" id="PTHR10948:SF23">
    <property type="entry name" value="TRANSPOSASE INSI FOR INSERTION SEQUENCE ELEMENT IS30A-RELATED"/>
    <property type="match status" value="1"/>
</dbReference>
<accession>A0A841C7Q2</accession>
<proteinExistence type="predicted"/>
<dbReference type="GO" id="GO:0005829">
    <property type="term" value="C:cytosol"/>
    <property type="evidence" value="ECO:0007669"/>
    <property type="project" value="TreeGrafter"/>
</dbReference>
<dbReference type="GO" id="GO:0032196">
    <property type="term" value="P:transposition"/>
    <property type="evidence" value="ECO:0007669"/>
    <property type="project" value="TreeGrafter"/>
</dbReference>
<dbReference type="AlphaFoldDB" id="A0A841C7Q2"/>
<name>A0A841C7Q2_9LACT</name>
<dbReference type="GO" id="GO:0004803">
    <property type="term" value="F:transposase activity"/>
    <property type="evidence" value="ECO:0007669"/>
    <property type="project" value="TreeGrafter"/>
</dbReference>
<dbReference type="InterPro" id="IPR012337">
    <property type="entry name" value="RNaseH-like_sf"/>
</dbReference>
<dbReference type="InterPro" id="IPR051917">
    <property type="entry name" value="Transposase-Integrase"/>
</dbReference>
<sequence>MNFPVYMKRCLVRFTIVLLIYASFERGSNENHNRMIRRFLPKGTKQTTAEAVLKIETWMNRYPRKMFKYQTPFQMFKGG</sequence>
<gene>
    <name evidence="1" type="ORF">HNQ37_000453</name>
</gene>
<comment type="caution">
    <text evidence="1">The sequence shown here is derived from an EMBL/GenBank/DDBJ whole genome shotgun (WGS) entry which is preliminary data.</text>
</comment>